<dbReference type="PRINTS" id="PR00032">
    <property type="entry name" value="HTHARAC"/>
</dbReference>
<gene>
    <name evidence="5" type="ORF">Firmicute1046_0980</name>
</gene>
<keyword evidence="1" id="KW-0805">Transcription regulation</keyword>
<dbReference type="AlphaFoldDB" id="A0A650ENL7"/>
<dbReference type="InterPro" id="IPR018060">
    <property type="entry name" value="HTH_AraC"/>
</dbReference>
<dbReference type="InterPro" id="IPR020449">
    <property type="entry name" value="Tscrpt_reg_AraC-type_HTH"/>
</dbReference>
<dbReference type="SUPFAM" id="SSF51215">
    <property type="entry name" value="Regulatory protein AraC"/>
    <property type="match status" value="1"/>
</dbReference>
<dbReference type="SUPFAM" id="SSF46689">
    <property type="entry name" value="Homeodomain-like"/>
    <property type="match status" value="2"/>
</dbReference>
<evidence type="ECO:0000256" key="3">
    <source>
        <dbReference type="ARBA" id="ARBA00023163"/>
    </source>
</evidence>
<dbReference type="InterPro" id="IPR003313">
    <property type="entry name" value="AraC-bd"/>
</dbReference>
<evidence type="ECO:0000256" key="1">
    <source>
        <dbReference type="ARBA" id="ARBA00023015"/>
    </source>
</evidence>
<dbReference type="InterPro" id="IPR009057">
    <property type="entry name" value="Homeodomain-like_sf"/>
</dbReference>
<dbReference type="PROSITE" id="PS00041">
    <property type="entry name" value="HTH_ARAC_FAMILY_1"/>
    <property type="match status" value="1"/>
</dbReference>
<evidence type="ECO:0000313" key="5">
    <source>
        <dbReference type="EMBL" id="QGT51022.1"/>
    </source>
</evidence>
<evidence type="ECO:0000259" key="4">
    <source>
        <dbReference type="PROSITE" id="PS01124"/>
    </source>
</evidence>
<dbReference type="SMART" id="SM00342">
    <property type="entry name" value="HTH_ARAC"/>
    <property type="match status" value="1"/>
</dbReference>
<accession>A0A650ENL7</accession>
<dbReference type="Gene3D" id="1.10.10.60">
    <property type="entry name" value="Homeodomain-like"/>
    <property type="match status" value="2"/>
</dbReference>
<feature type="domain" description="HTH araC/xylS-type" evidence="4">
    <location>
        <begin position="155"/>
        <end position="252"/>
    </location>
</feature>
<keyword evidence="3" id="KW-0804">Transcription</keyword>
<dbReference type="InterPro" id="IPR018062">
    <property type="entry name" value="HTH_AraC-typ_CS"/>
</dbReference>
<protein>
    <submittedName>
        <fullName evidence="5">AraC family transcriptional regulator</fullName>
    </submittedName>
</protein>
<dbReference type="PANTHER" id="PTHR43280:SF30">
    <property type="entry name" value="MMSAB OPERON REGULATORY PROTEIN"/>
    <property type="match status" value="1"/>
</dbReference>
<dbReference type="PROSITE" id="PS01124">
    <property type="entry name" value="HTH_ARAC_FAMILY_2"/>
    <property type="match status" value="1"/>
</dbReference>
<dbReference type="Pfam" id="PF12833">
    <property type="entry name" value="HTH_18"/>
    <property type="match status" value="1"/>
</dbReference>
<dbReference type="Gene3D" id="2.60.120.280">
    <property type="entry name" value="Regulatory protein AraC"/>
    <property type="match status" value="1"/>
</dbReference>
<dbReference type="EMBL" id="MN577573">
    <property type="protein sequence ID" value="QGT51022.1"/>
    <property type="molecule type" value="Genomic_DNA"/>
</dbReference>
<dbReference type="GO" id="GO:0003700">
    <property type="term" value="F:DNA-binding transcription factor activity"/>
    <property type="evidence" value="ECO:0007669"/>
    <property type="project" value="InterPro"/>
</dbReference>
<dbReference type="GO" id="GO:0043565">
    <property type="term" value="F:sequence-specific DNA binding"/>
    <property type="evidence" value="ECO:0007669"/>
    <property type="project" value="InterPro"/>
</dbReference>
<dbReference type="CDD" id="cd06986">
    <property type="entry name" value="cupin_MmsR-like_N"/>
    <property type="match status" value="1"/>
</dbReference>
<keyword evidence="2" id="KW-0238">DNA-binding</keyword>
<organism evidence="5">
    <name type="scientific">uncultured Bacillota bacterium</name>
    <dbReference type="NCBI Taxonomy" id="344338"/>
    <lineage>
        <taxon>Bacteria</taxon>
        <taxon>Bacillati</taxon>
        <taxon>Bacillota</taxon>
        <taxon>environmental samples</taxon>
    </lineage>
</organism>
<evidence type="ECO:0000256" key="2">
    <source>
        <dbReference type="ARBA" id="ARBA00023125"/>
    </source>
</evidence>
<name>A0A650ENL7_9FIRM</name>
<sequence length="256" mass="29356">MYPQDIPLVNRHFYELNPLILGQEDCAPGHSFGPHLRSYTLVHYVKSGKGVLRNETGSYTVQAGEIFLILPGQLTTYTADKDDPWHYIWVGFDGAKTDLLKNLSGYVQPYPHDTFYHMLKAKELTNTREEFLLGQLYILLAYLTEGEHAAPGYERQAADYIRANYMRDIQIEDIARMLGLNRKYLSKLFKAFAGMSMQDFLIQTRMEHAAQYLRQGEPVAATASLSGYRDSFHFSKMFKKQFGVSPRQYQKGSVKA</sequence>
<dbReference type="PANTHER" id="PTHR43280">
    <property type="entry name" value="ARAC-FAMILY TRANSCRIPTIONAL REGULATOR"/>
    <property type="match status" value="1"/>
</dbReference>
<dbReference type="Pfam" id="PF02311">
    <property type="entry name" value="AraC_binding"/>
    <property type="match status" value="1"/>
</dbReference>
<dbReference type="InterPro" id="IPR037923">
    <property type="entry name" value="HTH-like"/>
</dbReference>
<proteinExistence type="predicted"/>
<reference evidence="5" key="1">
    <citation type="journal article" date="2020" name="J. ISSAAS">
        <title>Lactobacilli and other gastrointestinal microbiota of Peromyscus leucopus, reservoir host for agents of Lyme disease and other zoonoses in North America.</title>
        <authorList>
            <person name="Milovic A."/>
            <person name="Bassam K."/>
            <person name="Shao H."/>
            <person name="Chatzistamou I."/>
            <person name="Tufts D.M."/>
            <person name="Diuk-Wasser M."/>
            <person name="Barbour A.G."/>
        </authorList>
    </citation>
    <scope>NUCLEOTIDE SEQUENCE</scope>
    <source>
        <strain evidence="5">LL40</strain>
    </source>
</reference>